<keyword evidence="5 9" id="KW-0812">Transmembrane</keyword>
<feature type="transmembrane region" description="Helical" evidence="9">
    <location>
        <begin position="203"/>
        <end position="222"/>
    </location>
</feature>
<organism evidence="10 11">
    <name type="scientific">Haloarchaeobius litoreus</name>
    <dbReference type="NCBI Taxonomy" id="755306"/>
    <lineage>
        <taxon>Archaea</taxon>
        <taxon>Methanobacteriati</taxon>
        <taxon>Methanobacteriota</taxon>
        <taxon>Stenosarchaea group</taxon>
        <taxon>Halobacteria</taxon>
        <taxon>Halobacteriales</taxon>
        <taxon>Halorubellaceae</taxon>
        <taxon>Haloarchaeobius</taxon>
    </lineage>
</organism>
<evidence type="ECO:0000256" key="6">
    <source>
        <dbReference type="ARBA" id="ARBA00022989"/>
    </source>
</evidence>
<keyword evidence="6 9" id="KW-1133">Transmembrane helix</keyword>
<comment type="similarity">
    <text evidence="2">Belongs to the TrkH potassium transport family.</text>
</comment>
<evidence type="ECO:0000313" key="11">
    <source>
        <dbReference type="Proteomes" id="UP001597034"/>
    </source>
</evidence>
<dbReference type="EMBL" id="JBHUDO010000001">
    <property type="protein sequence ID" value="MFD1644896.1"/>
    <property type="molecule type" value="Genomic_DNA"/>
</dbReference>
<dbReference type="Pfam" id="PF02386">
    <property type="entry name" value="TrkH"/>
    <property type="match status" value="1"/>
</dbReference>
<feature type="transmembrane region" description="Helical" evidence="9">
    <location>
        <begin position="75"/>
        <end position="95"/>
    </location>
</feature>
<feature type="transmembrane region" description="Helical" evidence="9">
    <location>
        <begin position="448"/>
        <end position="467"/>
    </location>
</feature>
<feature type="transmembrane region" description="Helical" evidence="9">
    <location>
        <begin position="386"/>
        <end position="412"/>
    </location>
</feature>
<dbReference type="GO" id="GO:0005886">
    <property type="term" value="C:plasma membrane"/>
    <property type="evidence" value="ECO:0007669"/>
    <property type="project" value="UniProtKB-SubCell"/>
</dbReference>
<sequence length="543" mass="58122">MKLRVNWRASVSLVGSVLKYLAITTVVPIVTGLVYGDAFVPYILPFFVTAAIAVGLGTAMERLDPDPDLGTREGLLMVSLTWLVVSIVGVLPYVLEGLTYQNGQLVYLLDSTLHRPENALFESMSGFTTTGATVMGTIDPTYHSRGLMLWRQMTQWLGGMGIVVLAVAILPELSVGGAQLMDAEAPGPGIEKLTPRIAETARALWVIYAGITLVEILLLYGLNQAGMAPNMTPYNAVSHGFTTMSTGGFSPEARSIEAFSAAVQWLIVPFMVAAGTSFPLFWHVSKGNFGKLRTDPEFRFYTGVMGALSALIAGFLFVDVGLIDAATDATRAAYEGVDDEFLAHTFPIAGDVEGALRQATFQAVSLTTSTGYATMDFNTWSGPAKYVLVFAMFIGGSAGSTGGGIKVVRWLVILKSLSRELFGTVHPSAVKPVRLGGRALDERAIRGIYGFTLLYIVIFFVGALVLAADAAFFGSMSLTVIEAMTASAATIGNIGPGLGMVGPMGSYIEFTPQSKLFMVGLMWVGRLEIFPVLVLLTRAYWQS</sequence>
<feature type="transmembrane region" description="Helical" evidence="9">
    <location>
        <begin position="516"/>
        <end position="541"/>
    </location>
</feature>
<evidence type="ECO:0000256" key="8">
    <source>
        <dbReference type="ARBA" id="ARBA00023136"/>
    </source>
</evidence>
<feature type="transmembrane region" description="Helical" evidence="9">
    <location>
        <begin position="298"/>
        <end position="318"/>
    </location>
</feature>
<gene>
    <name evidence="10" type="ORF">ACFSBL_04290</name>
</gene>
<keyword evidence="4" id="KW-1003">Cell membrane</keyword>
<keyword evidence="11" id="KW-1185">Reference proteome</keyword>
<dbReference type="InterPro" id="IPR003445">
    <property type="entry name" value="Cat_transpt"/>
</dbReference>
<accession>A0ABD6DJA1</accession>
<evidence type="ECO:0000256" key="1">
    <source>
        <dbReference type="ARBA" id="ARBA00004651"/>
    </source>
</evidence>
<proteinExistence type="inferred from homology"/>
<feature type="transmembrane region" description="Helical" evidence="9">
    <location>
        <begin position="42"/>
        <end position="63"/>
    </location>
</feature>
<reference evidence="10 11" key="1">
    <citation type="journal article" date="2019" name="Int. J. Syst. Evol. Microbiol.">
        <title>The Global Catalogue of Microorganisms (GCM) 10K type strain sequencing project: providing services to taxonomists for standard genome sequencing and annotation.</title>
        <authorList>
            <consortium name="The Broad Institute Genomics Platform"/>
            <consortium name="The Broad Institute Genome Sequencing Center for Infectious Disease"/>
            <person name="Wu L."/>
            <person name="Ma J."/>
        </authorList>
    </citation>
    <scope>NUCLEOTIDE SEQUENCE [LARGE SCALE GENOMIC DNA]</scope>
    <source>
        <strain evidence="10 11">CGMCC 1.10390</strain>
    </source>
</reference>
<keyword evidence="8 9" id="KW-0472">Membrane</keyword>
<comment type="subcellular location">
    <subcellularLocation>
        <location evidence="1">Cell membrane</location>
        <topology evidence="1">Multi-pass membrane protein</topology>
    </subcellularLocation>
</comment>
<protein>
    <submittedName>
        <fullName evidence="10">TrkH family potassium uptake protein</fullName>
    </submittedName>
</protein>
<keyword evidence="3" id="KW-0813">Transport</keyword>
<keyword evidence="7" id="KW-0406">Ion transport</keyword>
<dbReference type="AlphaFoldDB" id="A0ABD6DJA1"/>
<dbReference type="RefSeq" id="WP_256400140.1">
    <property type="nucleotide sequence ID" value="NZ_JANHJR010000002.1"/>
</dbReference>
<feature type="transmembrane region" description="Helical" evidence="9">
    <location>
        <begin position="262"/>
        <end position="282"/>
    </location>
</feature>
<evidence type="ECO:0000256" key="4">
    <source>
        <dbReference type="ARBA" id="ARBA00022475"/>
    </source>
</evidence>
<evidence type="ECO:0000256" key="2">
    <source>
        <dbReference type="ARBA" id="ARBA00009137"/>
    </source>
</evidence>
<feature type="transmembrane region" description="Helical" evidence="9">
    <location>
        <begin position="12"/>
        <end position="36"/>
    </location>
</feature>
<dbReference type="PANTHER" id="PTHR32024:SF2">
    <property type="entry name" value="TRK SYSTEM POTASSIUM UPTAKE PROTEIN TRKG-RELATED"/>
    <property type="match status" value="1"/>
</dbReference>
<dbReference type="GO" id="GO:0030001">
    <property type="term" value="P:metal ion transport"/>
    <property type="evidence" value="ECO:0007669"/>
    <property type="project" value="UniProtKB-ARBA"/>
</dbReference>
<evidence type="ECO:0000256" key="3">
    <source>
        <dbReference type="ARBA" id="ARBA00022448"/>
    </source>
</evidence>
<evidence type="ECO:0000313" key="10">
    <source>
        <dbReference type="EMBL" id="MFD1644896.1"/>
    </source>
</evidence>
<evidence type="ECO:0000256" key="9">
    <source>
        <dbReference type="SAM" id="Phobius"/>
    </source>
</evidence>
<evidence type="ECO:0000256" key="5">
    <source>
        <dbReference type="ARBA" id="ARBA00022692"/>
    </source>
</evidence>
<comment type="caution">
    <text evidence="10">The sequence shown here is derived from an EMBL/GenBank/DDBJ whole genome shotgun (WGS) entry which is preliminary data.</text>
</comment>
<dbReference type="PANTHER" id="PTHR32024">
    <property type="entry name" value="TRK SYSTEM POTASSIUM UPTAKE PROTEIN TRKG-RELATED"/>
    <property type="match status" value="1"/>
</dbReference>
<name>A0ABD6DJA1_9EURY</name>
<evidence type="ECO:0000256" key="7">
    <source>
        <dbReference type="ARBA" id="ARBA00023065"/>
    </source>
</evidence>
<feature type="transmembrane region" description="Helical" evidence="9">
    <location>
        <begin position="153"/>
        <end position="171"/>
    </location>
</feature>
<dbReference type="Proteomes" id="UP001597034">
    <property type="component" value="Unassembled WGS sequence"/>
</dbReference>